<dbReference type="SUPFAM" id="SSF63829">
    <property type="entry name" value="Calcium-dependent phosphotriesterase"/>
    <property type="match status" value="1"/>
</dbReference>
<dbReference type="Pfam" id="PF03022">
    <property type="entry name" value="MRJP"/>
    <property type="match status" value="2"/>
</dbReference>
<evidence type="ECO:0000256" key="2">
    <source>
        <dbReference type="ARBA" id="ARBA00009127"/>
    </source>
</evidence>
<feature type="non-terminal residue" evidence="5">
    <location>
        <position position="1"/>
    </location>
</feature>
<dbReference type="AlphaFoldDB" id="A0A023ETP7"/>
<dbReference type="GO" id="GO:0005576">
    <property type="term" value="C:extracellular region"/>
    <property type="evidence" value="ECO:0007669"/>
    <property type="project" value="UniProtKB-SubCell"/>
</dbReference>
<dbReference type="PANTHER" id="PTHR10009">
    <property type="entry name" value="PROTEIN YELLOW-RELATED"/>
    <property type="match status" value="1"/>
</dbReference>
<dbReference type="InterPro" id="IPR011042">
    <property type="entry name" value="6-blade_b-propeller_TolB-like"/>
</dbReference>
<evidence type="ECO:0000256" key="4">
    <source>
        <dbReference type="ARBA" id="ARBA00022729"/>
    </source>
</evidence>
<dbReference type="InterPro" id="IPR017996">
    <property type="entry name" value="MRJP/yellow-related"/>
</dbReference>
<dbReference type="VEuPathDB" id="VectorBase:AALC636_025483"/>
<dbReference type="FunFam" id="2.120.10.30:FF:000045">
    <property type="entry name" value="Blast:Protein yellow"/>
    <property type="match status" value="1"/>
</dbReference>
<dbReference type="EMBL" id="GAPW01000878">
    <property type="protein sequence ID" value="JAC12720.1"/>
    <property type="molecule type" value="mRNA"/>
</dbReference>
<name>A0A023ETP7_AEDAL</name>
<proteinExistence type="evidence at transcript level"/>
<sequence>GHCVVRAVGARGALECAKIMANIVKRALIAQFLGLLVLAVSAQNADPVLYPPTPGTPTTAADRQFRVVYEWNMMDFAYPSEDNRARALYSGEYIPKNVLISDVKPYANRLYVTVPRMLPGVPATLGYFVRPENNGRTDPEIVPFPSWAMNERGNCSALQFVQGIAIDKYGIMWVVDSGRTETLQRGNNHVTCPPKLLLLDLKRNGSIVLRYEFPQQVVPIGNNYLNKIVIDDAFGGFAYITDNSGSDPGIVVFSRRLHQSWKVRENNSMRAAQNAVQFAINGTELTFSIHIDAIALGPYYNPNVQNDIDPQVDPLLANQNYERNVYYSPLSSYHLYSLPASLLRDPEYVAKATPRDILEAVTDYGRKSSQTDGMIMDNQGELYYGLLGEHSIARWDSYKPFTPKNQIIIARDRTHIQWVDGMGFDHEGYLYVVVNRLHNFVAGRMRPEETNFRILRGKTNALSYVQTPNNVFNNDVRYKYDGEVDNSLLHYGVSSTTPVSSRLETASIFGRGAAGAKEASLVTMMVLMVLAKLLAA</sequence>
<dbReference type="VEuPathDB" id="VectorBase:AALF021032"/>
<organism evidence="5">
    <name type="scientific">Aedes albopictus</name>
    <name type="common">Asian tiger mosquito</name>
    <name type="synonym">Stegomyia albopicta</name>
    <dbReference type="NCBI Taxonomy" id="7160"/>
    <lineage>
        <taxon>Eukaryota</taxon>
        <taxon>Metazoa</taxon>
        <taxon>Ecdysozoa</taxon>
        <taxon>Arthropoda</taxon>
        <taxon>Hexapoda</taxon>
        <taxon>Insecta</taxon>
        <taxon>Pterygota</taxon>
        <taxon>Neoptera</taxon>
        <taxon>Endopterygota</taxon>
        <taxon>Diptera</taxon>
        <taxon>Nematocera</taxon>
        <taxon>Culicoidea</taxon>
        <taxon>Culicidae</taxon>
        <taxon>Culicinae</taxon>
        <taxon>Aedini</taxon>
        <taxon>Aedes</taxon>
        <taxon>Stegomyia</taxon>
    </lineage>
</organism>
<dbReference type="VEuPathDB" id="VectorBase:AALFPA_054842"/>
<dbReference type="PANTHER" id="PTHR10009:SF18">
    <property type="entry name" value="PROTEIN YELLOW-LIKE PROTEIN"/>
    <property type="match status" value="1"/>
</dbReference>
<evidence type="ECO:0000313" key="5">
    <source>
        <dbReference type="EMBL" id="JAC12720.1"/>
    </source>
</evidence>
<dbReference type="Gene3D" id="2.120.10.30">
    <property type="entry name" value="TolB, C-terminal domain"/>
    <property type="match status" value="1"/>
</dbReference>
<keyword evidence="4" id="KW-0732">Signal</keyword>
<reference evidence="5" key="1">
    <citation type="journal article" date="2014" name="PLoS Negl. Trop. Dis.">
        <title>Identification and characterization of seminal fluid proteins in the Asian tiger mosquito, Aedes albopictus.</title>
        <authorList>
            <person name="Boes K.E."/>
            <person name="Ribeiro J.M."/>
            <person name="Wong A."/>
            <person name="Harrington L.C."/>
            <person name="Wolfner M.F."/>
            <person name="Sirot L.K."/>
        </authorList>
    </citation>
    <scope>NUCLEOTIDE SEQUENCE</scope>
    <source>
        <tissue evidence="5">Reproductive organs</tissue>
    </source>
</reference>
<accession>A0A023ETP7</accession>
<evidence type="ECO:0000256" key="1">
    <source>
        <dbReference type="ARBA" id="ARBA00004613"/>
    </source>
</evidence>
<comment type="similarity">
    <text evidence="2">Belongs to the major royal jelly protein family.</text>
</comment>
<keyword evidence="3" id="KW-0964">Secreted</keyword>
<comment type="subcellular location">
    <subcellularLocation>
        <location evidence="1">Secreted</location>
    </subcellularLocation>
</comment>
<evidence type="ECO:0000256" key="3">
    <source>
        <dbReference type="ARBA" id="ARBA00022525"/>
    </source>
</evidence>
<protein>
    <submittedName>
        <fullName evidence="5">Putative major royal jelly protein</fullName>
    </submittedName>
</protein>